<dbReference type="GO" id="GO:0003723">
    <property type="term" value="F:RNA binding"/>
    <property type="evidence" value="ECO:0007669"/>
    <property type="project" value="InterPro"/>
</dbReference>
<evidence type="ECO:0000256" key="4">
    <source>
        <dbReference type="SAM" id="MobiDB-lite"/>
    </source>
</evidence>
<dbReference type="SMART" id="SM00543">
    <property type="entry name" value="MIF4G"/>
    <property type="match status" value="3"/>
</dbReference>
<feature type="compositionally biased region" description="Acidic residues" evidence="4">
    <location>
        <begin position="808"/>
        <end position="836"/>
    </location>
</feature>
<dbReference type="Pfam" id="PF04050">
    <property type="entry name" value="Upf2"/>
    <property type="match status" value="1"/>
</dbReference>
<reference evidence="6 7" key="1">
    <citation type="submission" date="2016-01" db="EMBL/GenBank/DDBJ databases">
        <title>Genome sequence of the yeast Holleya sinecauda.</title>
        <authorList>
            <person name="Dietrich F.S."/>
        </authorList>
    </citation>
    <scope>NUCLEOTIDE SEQUENCE [LARGE SCALE GENOMIC DNA]</scope>
    <source>
        <strain evidence="6 7">ATCC 58844</strain>
    </source>
</reference>
<evidence type="ECO:0000256" key="3">
    <source>
        <dbReference type="SAM" id="Coils"/>
    </source>
</evidence>
<organism evidence="6 7">
    <name type="scientific">Eremothecium sinecaudum</name>
    <dbReference type="NCBI Taxonomy" id="45286"/>
    <lineage>
        <taxon>Eukaryota</taxon>
        <taxon>Fungi</taxon>
        <taxon>Dikarya</taxon>
        <taxon>Ascomycota</taxon>
        <taxon>Saccharomycotina</taxon>
        <taxon>Saccharomycetes</taxon>
        <taxon>Saccharomycetales</taxon>
        <taxon>Saccharomycetaceae</taxon>
        <taxon>Eremothecium</taxon>
    </lineage>
</organism>
<dbReference type="PANTHER" id="PTHR12839">
    <property type="entry name" value="NONSENSE-MEDIATED MRNA DECAY PROTEIN 2 UP-FRAMESHIFT SUPPRESSOR 2"/>
    <property type="match status" value="1"/>
</dbReference>
<dbReference type="Pfam" id="PF02854">
    <property type="entry name" value="MIF4G"/>
    <property type="match status" value="3"/>
</dbReference>
<evidence type="ECO:0000256" key="1">
    <source>
        <dbReference type="ARBA" id="ARBA00004496"/>
    </source>
</evidence>
<dbReference type="OrthoDB" id="27832at2759"/>
<feature type="domain" description="MIF4G" evidence="5">
    <location>
        <begin position="34"/>
        <end position="260"/>
    </location>
</feature>
<accession>A0A109UY95</accession>
<proteinExistence type="predicted"/>
<protein>
    <submittedName>
        <fullName evidence="6">HCL400Cp</fullName>
    </submittedName>
</protein>
<dbReference type="STRING" id="45286.A0A109UY95"/>
<keyword evidence="3" id="KW-0175">Coiled coil</keyword>
<dbReference type="RefSeq" id="XP_017986747.1">
    <property type="nucleotide sequence ID" value="XM_018131365.1"/>
</dbReference>
<comment type="subcellular location">
    <subcellularLocation>
        <location evidence="1">Cytoplasm</location>
    </subcellularLocation>
</comment>
<name>A0A109UY95_9SACH</name>
<dbReference type="GeneID" id="28722966"/>
<feature type="compositionally biased region" description="Acidic residues" evidence="4">
    <location>
        <begin position="859"/>
        <end position="869"/>
    </location>
</feature>
<dbReference type="Gene3D" id="1.25.40.180">
    <property type="match status" value="3"/>
</dbReference>
<sequence length="1007" mass="116733">MDKEQRLQLLKLNCEAWHGVDVYPNRSNKLDSSIKRNTGFIKKLKLGITKDSKDLLLKDIGEVLLEKYLSEVIAGTNESLSKLSGKNEDLLAAVEVVSALHQRFGSSFTIKLMELFVCNFLHPVDDIEGEKEELNRVNHLKALLKLFTELYLLGLFNHMDEVPGERLPNFLTRNTALPLANILKYTIAYNHKNGIRLSLAITFIKRYPGLCIEDDTSLDEFIHHDSLKTSLKELFTALADNVLKRTAELSRKLNKLRKEHQKAQIRTGKLFDEYAVQYKDMRPVFERYKAAADVLAEYYNLQLPELADINYEIESEEVKTVITTPVKNNSANLWSSEEIRKFYEDLPSISKPGIELANSNSPTTKKLNKFFSDLEECETKEMIDKLSERYWSASLDNKATRKRLVKVFTEQEDMNKLRLYARFLATNVNLMPDVKDEIVEYLDSALKTQFHNHRINVKHINYFCEMVKFGLVPKFIILYKIRVLVMNLLLPYNIEILTVFFENLGRFLNNNPEYSAQMANMMELIREKKKDHRLPLTCKNALENLILLIYPPKLSSSSLQGKTLTVEQRFYRALIRKELHLVGFKKTTALLKRANWKDEDVYKTLLSLFTKPHKIGYQSISLMAECLASIYLYRREFVVRTVDAILENIERNLEINEDSYNMKQIAQVTYMSWIFNYGMVRSEVILETMYHILKYGYPNGRPTASYINPYDLPDDYFRIRLISTIISNMEKTTPNWEKKFPLFLRFFEYYILTKSNPLPKDIEACVSNIFDSYASTLNFERATDISDCVQRLEETLKQMGVKKATHEEQEEENDEPVTVDVSENDSSDDDSSDNQEVDAQNNSPNYNDNFNSDSQVEVESNENSDDSDDAFIVTRDLEKKRIEEEYGKETLSYDDLKAEEEMEKQYQLVMQQALESRKNEKVSMNSIPILASGINTYDRSGAGDRNSEDKPGKVAFTFLNKSGKKTQARSIALPDNVKFVSDALEGEQRLKSERERIKKIVLSRNFE</sequence>
<evidence type="ECO:0000313" key="6">
    <source>
        <dbReference type="EMBL" id="AMD19751.1"/>
    </source>
</evidence>
<dbReference type="PANTHER" id="PTHR12839:SF7">
    <property type="entry name" value="REGULATOR OF NONSENSE TRANSCRIPTS 2"/>
    <property type="match status" value="1"/>
</dbReference>
<dbReference type="AlphaFoldDB" id="A0A109UY95"/>
<dbReference type="GO" id="GO:0005737">
    <property type="term" value="C:cytoplasm"/>
    <property type="evidence" value="ECO:0007669"/>
    <property type="project" value="UniProtKB-SubCell"/>
</dbReference>
<dbReference type="InterPro" id="IPR039762">
    <property type="entry name" value="Nmd2/UPF2"/>
</dbReference>
<dbReference type="Proteomes" id="UP000243052">
    <property type="component" value="Chromosome iii"/>
</dbReference>
<dbReference type="InterPro" id="IPR007193">
    <property type="entry name" value="Upf2/Nmd2_C"/>
</dbReference>
<feature type="domain" description="MIF4G" evidence="5">
    <location>
        <begin position="364"/>
        <end position="552"/>
    </location>
</feature>
<feature type="domain" description="MIF4G" evidence="5">
    <location>
        <begin position="569"/>
        <end position="776"/>
    </location>
</feature>
<keyword evidence="2" id="KW-0963">Cytoplasm</keyword>
<evidence type="ECO:0000259" key="5">
    <source>
        <dbReference type="SMART" id="SM00543"/>
    </source>
</evidence>
<keyword evidence="7" id="KW-1185">Reference proteome</keyword>
<evidence type="ECO:0000256" key="2">
    <source>
        <dbReference type="ARBA" id="ARBA00022490"/>
    </source>
</evidence>
<dbReference type="EMBL" id="CP014243">
    <property type="protein sequence ID" value="AMD19751.1"/>
    <property type="molecule type" value="Genomic_DNA"/>
</dbReference>
<dbReference type="SUPFAM" id="SSF48371">
    <property type="entry name" value="ARM repeat"/>
    <property type="match status" value="2"/>
</dbReference>
<dbReference type="InterPro" id="IPR003890">
    <property type="entry name" value="MIF4G-like_typ-3"/>
</dbReference>
<dbReference type="InterPro" id="IPR016024">
    <property type="entry name" value="ARM-type_fold"/>
</dbReference>
<feature type="region of interest" description="Disordered" evidence="4">
    <location>
        <begin position="800"/>
        <end position="871"/>
    </location>
</feature>
<feature type="compositionally biased region" description="Low complexity" evidence="4">
    <location>
        <begin position="837"/>
        <end position="858"/>
    </location>
</feature>
<dbReference type="GO" id="GO:0035145">
    <property type="term" value="C:exon-exon junction complex"/>
    <property type="evidence" value="ECO:0007669"/>
    <property type="project" value="TreeGrafter"/>
</dbReference>
<evidence type="ECO:0000313" key="7">
    <source>
        <dbReference type="Proteomes" id="UP000243052"/>
    </source>
</evidence>
<gene>
    <name evidence="6" type="ORF">AW171_hschr31602</name>
</gene>
<feature type="coiled-coil region" evidence="3">
    <location>
        <begin position="239"/>
        <end position="266"/>
    </location>
</feature>
<dbReference type="GO" id="GO:0000184">
    <property type="term" value="P:nuclear-transcribed mRNA catabolic process, nonsense-mediated decay"/>
    <property type="evidence" value="ECO:0007669"/>
    <property type="project" value="InterPro"/>
</dbReference>